<dbReference type="SUPFAM" id="SSF49464">
    <property type="entry name" value="Carboxypeptidase regulatory domain-like"/>
    <property type="match status" value="1"/>
</dbReference>
<keyword evidence="2 8" id="KW-0813">Transport</keyword>
<sequence>MKKTRLWLLFVLLISGGWVHAQFSASGTISDDEGNPLVGVTVTIKGTTIGTISDIDGKYKIDVPTSSATLEFSYLGYTSATYVVTSGASMINVSLSEDVTRMEEVVVTGLASSVKRSNLANSVASVPASEISGITVPTTTEAALYGKFKGVNISSNSGAPGGGMSFKLRGTTSINGSSQPLFIIDGIYLDNSSIKAGLNVVSKAQAGGATTNQDNPSNRLADIDPNDIEKIEVLKGASAAAIYGSRASGGVVIITTKRGTSGKTSVRLSQSVGVNTILNPQGVRQWTEERVLGSNFASKIDLYRQSVANGQIHDYEDELFGNNGKLYNSRISVSGGNDQTQFFIGGTYKNEEGIVKNTGIVKESARLNLNHKFNDWLDGSVSTNYIHSSADRGFFNNDNTGTTMGVALTSTPSFAQLLPDANGNFPKNDFAASNFLETAAKITNNEEVNRFIGGGSLTAKIFSTGHHELKLLLNGGADYYNLNTTAIFPNSLQFERDGNGLNGVSAQGSTKNLNSNLSAFLVYSHYANSGISSRTQLGVTQENFENNFILGTASNLVGSQTNLDQSGTRDIEQTRLIQHDKGFFGQEELNYKDKVIATVGVRGDKSSNNGDVNKFYFYPKASVAVNLHEFMDMNSDNLNQIKLRAAYGQSGNFAKFGSKFTTFTSGIIDGQPGVEIDNLLGNANVAPERQKELEFGVDIGALKNRMLFDFTYYIKNVEDLLLEANVPWSTGFITRVTNAASLQNKGVEIGLDYQVIRTTDFNWNTRIGWWKNKAEVTKLLVPSYTTGGFADFLGQFRIKEGHSPTEIIGVGNNPDADGYVVYGDAEPDFQMSWFNTLTWKNFDLTFLWHWKKGGQAINLSTLLFDLGGTTHDYDDVDLDPNHVIGNGPYRVSQIGVNSDVMIEDASYIRLREIGLYYTLPKTFVKDVNLKLGFSGTNLINIFKYNSYDPEVSNFGSDGLSTQVEVNPFPSSKRFDFHIIADF</sequence>
<comment type="similarity">
    <text evidence="8">Belongs to the TonB-dependent receptor family.</text>
</comment>
<evidence type="ECO:0000256" key="2">
    <source>
        <dbReference type="ARBA" id="ARBA00022448"/>
    </source>
</evidence>
<dbReference type="Gene3D" id="2.170.130.10">
    <property type="entry name" value="TonB-dependent receptor, plug domain"/>
    <property type="match status" value="1"/>
</dbReference>
<dbReference type="Gene3D" id="2.60.40.1120">
    <property type="entry name" value="Carboxypeptidase-like, regulatory domain"/>
    <property type="match status" value="1"/>
</dbReference>
<dbReference type="AlphaFoldDB" id="A0A9D7SWI4"/>
<dbReference type="SUPFAM" id="SSF56935">
    <property type="entry name" value="Porins"/>
    <property type="match status" value="1"/>
</dbReference>
<evidence type="ECO:0000256" key="3">
    <source>
        <dbReference type="ARBA" id="ARBA00022452"/>
    </source>
</evidence>
<dbReference type="GO" id="GO:0009279">
    <property type="term" value="C:cell outer membrane"/>
    <property type="evidence" value="ECO:0007669"/>
    <property type="project" value="UniProtKB-SubCell"/>
</dbReference>
<dbReference type="InterPro" id="IPR012910">
    <property type="entry name" value="Plug_dom"/>
</dbReference>
<evidence type="ECO:0000256" key="6">
    <source>
        <dbReference type="ARBA" id="ARBA00023136"/>
    </source>
</evidence>
<dbReference type="Pfam" id="PF07715">
    <property type="entry name" value="Plug"/>
    <property type="match status" value="1"/>
</dbReference>
<dbReference type="Gene3D" id="2.40.170.20">
    <property type="entry name" value="TonB-dependent receptor, beta-barrel domain"/>
    <property type="match status" value="1"/>
</dbReference>
<dbReference type="GO" id="GO:0015344">
    <property type="term" value="F:siderophore uptake transmembrane transporter activity"/>
    <property type="evidence" value="ECO:0007669"/>
    <property type="project" value="TreeGrafter"/>
</dbReference>
<evidence type="ECO:0000313" key="12">
    <source>
        <dbReference type="Proteomes" id="UP000808337"/>
    </source>
</evidence>
<evidence type="ECO:0000259" key="10">
    <source>
        <dbReference type="Pfam" id="PF07715"/>
    </source>
</evidence>
<protein>
    <submittedName>
        <fullName evidence="11">SusC/RagA family TonB-linked outer membrane protein</fullName>
    </submittedName>
</protein>
<dbReference type="GO" id="GO:0044718">
    <property type="term" value="P:siderophore transmembrane transport"/>
    <property type="evidence" value="ECO:0007669"/>
    <property type="project" value="TreeGrafter"/>
</dbReference>
<dbReference type="EMBL" id="JADKGY010000020">
    <property type="protein sequence ID" value="MBK9983551.1"/>
    <property type="molecule type" value="Genomic_DNA"/>
</dbReference>
<dbReference type="NCBIfam" id="TIGR04056">
    <property type="entry name" value="OMP_RagA_SusC"/>
    <property type="match status" value="1"/>
</dbReference>
<dbReference type="Proteomes" id="UP000808337">
    <property type="component" value="Unassembled WGS sequence"/>
</dbReference>
<keyword evidence="6 8" id="KW-0472">Membrane</keyword>
<accession>A0A9D7SWI4</accession>
<dbReference type="InterPro" id="IPR023997">
    <property type="entry name" value="TonB-dep_OMP_SusC/RagA_CS"/>
</dbReference>
<proteinExistence type="inferred from homology"/>
<evidence type="ECO:0000256" key="5">
    <source>
        <dbReference type="ARBA" id="ARBA00022729"/>
    </source>
</evidence>
<gene>
    <name evidence="11" type="ORF">IPP15_14390</name>
</gene>
<evidence type="ECO:0000313" key="11">
    <source>
        <dbReference type="EMBL" id="MBK9983551.1"/>
    </source>
</evidence>
<dbReference type="InterPro" id="IPR008969">
    <property type="entry name" value="CarboxyPept-like_regulatory"/>
</dbReference>
<keyword evidence="7 8" id="KW-0998">Cell outer membrane</keyword>
<comment type="caution">
    <text evidence="11">The sequence shown here is derived from an EMBL/GenBank/DDBJ whole genome shotgun (WGS) entry which is preliminary data.</text>
</comment>
<feature type="signal peptide" evidence="9">
    <location>
        <begin position="1"/>
        <end position="21"/>
    </location>
</feature>
<feature type="domain" description="TonB-dependent receptor plug" evidence="10">
    <location>
        <begin position="117"/>
        <end position="251"/>
    </location>
</feature>
<evidence type="ECO:0000256" key="9">
    <source>
        <dbReference type="SAM" id="SignalP"/>
    </source>
</evidence>
<evidence type="ECO:0000256" key="1">
    <source>
        <dbReference type="ARBA" id="ARBA00004571"/>
    </source>
</evidence>
<dbReference type="InterPro" id="IPR037066">
    <property type="entry name" value="Plug_dom_sf"/>
</dbReference>
<evidence type="ECO:0000256" key="7">
    <source>
        <dbReference type="ARBA" id="ARBA00023237"/>
    </source>
</evidence>
<evidence type="ECO:0000256" key="4">
    <source>
        <dbReference type="ARBA" id="ARBA00022692"/>
    </source>
</evidence>
<dbReference type="Pfam" id="PF13715">
    <property type="entry name" value="CarbopepD_reg_2"/>
    <property type="match status" value="1"/>
</dbReference>
<keyword evidence="4 8" id="KW-0812">Transmembrane</keyword>
<organism evidence="11 12">
    <name type="scientific">Candidatus Opimibacter skivensis</name>
    <dbReference type="NCBI Taxonomy" id="2982028"/>
    <lineage>
        <taxon>Bacteria</taxon>
        <taxon>Pseudomonadati</taxon>
        <taxon>Bacteroidota</taxon>
        <taxon>Saprospiria</taxon>
        <taxon>Saprospirales</taxon>
        <taxon>Saprospiraceae</taxon>
        <taxon>Candidatus Opimibacter</taxon>
    </lineage>
</organism>
<comment type="subcellular location">
    <subcellularLocation>
        <location evidence="1 8">Cell outer membrane</location>
        <topology evidence="1 8">Multi-pass membrane protein</topology>
    </subcellularLocation>
</comment>
<dbReference type="PANTHER" id="PTHR30069:SF29">
    <property type="entry name" value="HEMOGLOBIN AND HEMOGLOBIN-HAPTOGLOBIN-BINDING PROTEIN 1-RELATED"/>
    <property type="match status" value="1"/>
</dbReference>
<dbReference type="NCBIfam" id="TIGR04057">
    <property type="entry name" value="SusC_RagA_signa"/>
    <property type="match status" value="1"/>
</dbReference>
<dbReference type="PROSITE" id="PS52016">
    <property type="entry name" value="TONB_DEPENDENT_REC_3"/>
    <property type="match status" value="1"/>
</dbReference>
<evidence type="ECO:0000256" key="8">
    <source>
        <dbReference type="PROSITE-ProRule" id="PRU01360"/>
    </source>
</evidence>
<keyword evidence="5 9" id="KW-0732">Signal</keyword>
<dbReference type="InterPro" id="IPR036942">
    <property type="entry name" value="Beta-barrel_TonB_sf"/>
</dbReference>
<reference evidence="11 12" key="1">
    <citation type="submission" date="2020-10" db="EMBL/GenBank/DDBJ databases">
        <title>Connecting structure to function with the recovery of over 1000 high-quality activated sludge metagenome-assembled genomes encoding full-length rRNA genes using long-read sequencing.</title>
        <authorList>
            <person name="Singleton C.M."/>
            <person name="Petriglieri F."/>
            <person name="Kristensen J.M."/>
            <person name="Kirkegaard R.H."/>
            <person name="Michaelsen T.Y."/>
            <person name="Andersen M.H."/>
            <person name="Karst S.M."/>
            <person name="Dueholm M.S."/>
            <person name="Nielsen P.H."/>
            <person name="Albertsen M."/>
        </authorList>
    </citation>
    <scope>NUCLEOTIDE SEQUENCE [LARGE SCALE GENOMIC DNA]</scope>
    <source>
        <strain evidence="11">Ribe_18-Q3-R11-54_MAXAC.273</strain>
    </source>
</reference>
<feature type="chain" id="PRO_5039131893" evidence="9">
    <location>
        <begin position="22"/>
        <end position="982"/>
    </location>
</feature>
<name>A0A9D7SWI4_9BACT</name>
<dbReference type="InterPro" id="IPR023996">
    <property type="entry name" value="TonB-dep_OMP_SusC/RagA"/>
</dbReference>
<keyword evidence="3 8" id="KW-1134">Transmembrane beta strand</keyword>
<dbReference type="PANTHER" id="PTHR30069">
    <property type="entry name" value="TONB-DEPENDENT OUTER MEMBRANE RECEPTOR"/>
    <property type="match status" value="1"/>
</dbReference>
<dbReference type="InterPro" id="IPR039426">
    <property type="entry name" value="TonB-dep_rcpt-like"/>
</dbReference>